<dbReference type="OrthoDB" id="12882at10239"/>
<accession>A0A2H4UZT2</accession>
<evidence type="ECO:0000313" key="3">
    <source>
        <dbReference type="EMBL" id="AUA60314.1"/>
    </source>
</evidence>
<dbReference type="Pfam" id="PF04838">
    <property type="entry name" value="Baculo_LEF5"/>
    <property type="match status" value="1"/>
</dbReference>
<dbReference type="KEGG" id="vg:41699977"/>
<dbReference type="Proteomes" id="UP000290445">
    <property type="component" value="Segment"/>
</dbReference>
<evidence type="ECO:0000313" key="4">
    <source>
        <dbReference type="Proteomes" id="UP000290445"/>
    </source>
</evidence>
<keyword evidence="4" id="KW-1185">Reference proteome</keyword>
<proteinExistence type="predicted"/>
<sequence length="261" mass="30606">MSLEKTKLTPQTAPCQSHHTCFDIFLTFSRFRQSEDYSGLIDFLIINFPKNVKNKTFNFINTGHLFHSLYAYIPPLTDVTRERKQIRLSEECIKKLFVSTINDFKLYNELYTMLRANRDMIKMCPCELLMKRRNDIIDYVDTIKNKQFDTKPLKLKKEPIDNIMYKYSLNWKNMLLKKKIQGISIKAKKKRKIKVRKILNDDVLKLEDDKSATTTLIGIAGFTLRACDHTFTLLEKQLRSGDEAVSFIKICTKCSYNTVKS</sequence>
<dbReference type="InterPro" id="IPR021758">
    <property type="entry name" value="Baculo_LEF5_C"/>
</dbReference>
<feature type="domain" description="Baculoviridae late expression factor 5 N-terminal" evidence="1">
    <location>
        <begin position="23"/>
        <end position="179"/>
    </location>
</feature>
<dbReference type="GeneID" id="41699977"/>
<evidence type="ECO:0000259" key="1">
    <source>
        <dbReference type="Pfam" id="PF04838"/>
    </source>
</evidence>
<organism evidence="3 4">
    <name type="scientific">Operophtera brumata nucleopolyhedrovirus</name>
    <dbReference type="NCBI Taxonomy" id="1046267"/>
    <lineage>
        <taxon>Viruses</taxon>
        <taxon>Viruses incertae sedis</taxon>
        <taxon>Naldaviricetes</taxon>
        <taxon>Lefavirales</taxon>
        <taxon>Baculoviridae</taxon>
        <taxon>Alphabaculovirus</taxon>
        <taxon>Alphabaculovirus opbrumatae</taxon>
    </lineage>
</organism>
<name>A0A2H4UZT2_9ABAC</name>
<evidence type="ECO:0000259" key="2">
    <source>
        <dbReference type="Pfam" id="PF11792"/>
    </source>
</evidence>
<dbReference type="Pfam" id="PF11792">
    <property type="entry name" value="Baculo_LEF5_C"/>
    <property type="match status" value="1"/>
</dbReference>
<feature type="domain" description="Baculoviridae late expression factor 5 C-terminal" evidence="2">
    <location>
        <begin position="218"/>
        <end position="255"/>
    </location>
</feature>
<dbReference type="RefSeq" id="YP_009552643.1">
    <property type="nucleotide sequence ID" value="NC_040621.1"/>
</dbReference>
<protein>
    <submittedName>
        <fullName evidence="3">LEF-5</fullName>
    </submittedName>
</protein>
<dbReference type="InterPro" id="IPR006923">
    <property type="entry name" value="Baculo_LEF5_N"/>
</dbReference>
<reference evidence="3 4" key="1">
    <citation type="journal article" date="2017" name="Viruses">
        <title>The Operophtera brumata Nucleopolyhedrovirus (OpbuNPV) Represents an Early, Divergent Lineage within Genus Alphabaculovirus.</title>
        <authorList>
            <person name="Harrison R.L."/>
            <person name="Rowley D.L."/>
            <person name="Mowery J.D."/>
            <person name="Bauchan G.R."/>
            <person name="Burand J.P."/>
        </authorList>
    </citation>
    <scope>NUCLEOTIDE SEQUENCE [LARGE SCALE GENOMIC DNA]</scope>
    <source>
        <strain evidence="3">OpbuNPV-MA</strain>
    </source>
</reference>
<dbReference type="EMBL" id="MF614691">
    <property type="protein sequence ID" value="AUA60314.1"/>
    <property type="molecule type" value="Genomic_DNA"/>
</dbReference>
<dbReference type="GO" id="GO:0006355">
    <property type="term" value="P:regulation of DNA-templated transcription"/>
    <property type="evidence" value="ECO:0007669"/>
    <property type="project" value="InterPro"/>
</dbReference>